<dbReference type="PANTHER" id="PTHR12677">
    <property type="entry name" value="GOLGI APPARATUS MEMBRANE PROTEIN TVP38-RELATED"/>
    <property type="match status" value="1"/>
</dbReference>
<sequence>MKIWHFGLVYAAAIVIVFLYKDELAGWMQHYEPPLIAAFGIALIFVLFPVLPYKIIIGMLGFLYGPLLGFLVSWSAATIASAILYLLVRSSLQAKGRAYIARFERMEKLARFMERKPFAAILVARLIPVLPQTLVNIYPAFLSIRLSTYVTASALGKIPSMLLFAYLGNELFANARNALIVASVYGLLLACAAIGYRIWTRSAP</sequence>
<evidence type="ECO:0000259" key="7">
    <source>
        <dbReference type="Pfam" id="PF09335"/>
    </source>
</evidence>
<dbReference type="PANTHER" id="PTHR12677:SF59">
    <property type="entry name" value="GOLGI APPARATUS MEMBRANE PROTEIN TVP38-RELATED"/>
    <property type="match status" value="1"/>
</dbReference>
<feature type="domain" description="VTT" evidence="7">
    <location>
        <begin position="51"/>
        <end position="169"/>
    </location>
</feature>
<feature type="transmembrane region" description="Helical" evidence="6">
    <location>
        <begin position="35"/>
        <end position="56"/>
    </location>
</feature>
<dbReference type="Pfam" id="PF09335">
    <property type="entry name" value="VTT_dom"/>
    <property type="match status" value="1"/>
</dbReference>
<dbReference type="OrthoDB" id="2381682at2"/>
<keyword evidence="3 6" id="KW-0812">Transmembrane</keyword>
<evidence type="ECO:0000256" key="3">
    <source>
        <dbReference type="ARBA" id="ARBA00022692"/>
    </source>
</evidence>
<evidence type="ECO:0000256" key="1">
    <source>
        <dbReference type="ARBA" id="ARBA00004651"/>
    </source>
</evidence>
<feature type="transmembrane region" description="Helical" evidence="6">
    <location>
        <begin position="179"/>
        <end position="199"/>
    </location>
</feature>
<dbReference type="EMBL" id="RBAH01000028">
    <property type="protein sequence ID" value="RKN71909.1"/>
    <property type="molecule type" value="Genomic_DNA"/>
</dbReference>
<name>A0A3B0BIK7_9BACL</name>
<keyword evidence="2 6" id="KW-1003">Cell membrane</keyword>
<comment type="subcellular location">
    <subcellularLocation>
        <location evidence="1 6">Cell membrane</location>
        <topology evidence="1 6">Multi-pass membrane protein</topology>
    </subcellularLocation>
</comment>
<feature type="transmembrane region" description="Helical" evidence="6">
    <location>
        <begin position="147"/>
        <end position="167"/>
    </location>
</feature>
<reference evidence="8 9" key="1">
    <citation type="journal article" date="2007" name="Int. J. Syst. Evol. Microbiol.">
        <title>Paenibacillus ginsengarvi sp. nov., isolated from soil from ginseng cultivation.</title>
        <authorList>
            <person name="Yoon M.H."/>
            <person name="Ten L.N."/>
            <person name="Im W.T."/>
        </authorList>
    </citation>
    <scope>NUCLEOTIDE SEQUENCE [LARGE SCALE GENOMIC DNA]</scope>
    <source>
        <strain evidence="8 9">KCTC 13059</strain>
    </source>
</reference>
<dbReference type="InterPro" id="IPR032816">
    <property type="entry name" value="VTT_dom"/>
</dbReference>
<dbReference type="AlphaFoldDB" id="A0A3B0BIK7"/>
<feature type="transmembrane region" description="Helical" evidence="6">
    <location>
        <begin position="6"/>
        <end position="23"/>
    </location>
</feature>
<evidence type="ECO:0000256" key="5">
    <source>
        <dbReference type="ARBA" id="ARBA00023136"/>
    </source>
</evidence>
<organism evidence="8 9">
    <name type="scientific">Paenibacillus ginsengarvi</name>
    <dbReference type="NCBI Taxonomy" id="400777"/>
    <lineage>
        <taxon>Bacteria</taxon>
        <taxon>Bacillati</taxon>
        <taxon>Bacillota</taxon>
        <taxon>Bacilli</taxon>
        <taxon>Bacillales</taxon>
        <taxon>Paenibacillaceae</taxon>
        <taxon>Paenibacillus</taxon>
    </lineage>
</organism>
<feature type="transmembrane region" description="Helical" evidence="6">
    <location>
        <begin position="62"/>
        <end position="88"/>
    </location>
</feature>
<evidence type="ECO:0000256" key="2">
    <source>
        <dbReference type="ARBA" id="ARBA00022475"/>
    </source>
</evidence>
<proteinExistence type="inferred from homology"/>
<keyword evidence="5 6" id="KW-0472">Membrane</keyword>
<dbReference type="GO" id="GO:0005886">
    <property type="term" value="C:plasma membrane"/>
    <property type="evidence" value="ECO:0007669"/>
    <property type="project" value="UniProtKB-SubCell"/>
</dbReference>
<keyword evidence="9" id="KW-1185">Reference proteome</keyword>
<accession>A0A3B0BIK7</accession>
<dbReference type="Proteomes" id="UP000282311">
    <property type="component" value="Unassembled WGS sequence"/>
</dbReference>
<dbReference type="InterPro" id="IPR015414">
    <property type="entry name" value="TMEM64"/>
</dbReference>
<evidence type="ECO:0000313" key="8">
    <source>
        <dbReference type="EMBL" id="RKN71909.1"/>
    </source>
</evidence>
<gene>
    <name evidence="8" type="ORF">D7M11_29210</name>
</gene>
<keyword evidence="4 6" id="KW-1133">Transmembrane helix</keyword>
<dbReference type="RefSeq" id="WP_120750805.1">
    <property type="nucleotide sequence ID" value="NZ_RBAH01000028.1"/>
</dbReference>
<comment type="caution">
    <text evidence="8">The sequence shown here is derived from an EMBL/GenBank/DDBJ whole genome shotgun (WGS) entry which is preliminary data.</text>
</comment>
<evidence type="ECO:0000313" key="9">
    <source>
        <dbReference type="Proteomes" id="UP000282311"/>
    </source>
</evidence>
<evidence type="ECO:0000256" key="6">
    <source>
        <dbReference type="RuleBase" id="RU366058"/>
    </source>
</evidence>
<protein>
    <recommendedName>
        <fullName evidence="6">TVP38/TMEM64 family membrane protein</fullName>
    </recommendedName>
</protein>
<evidence type="ECO:0000256" key="4">
    <source>
        <dbReference type="ARBA" id="ARBA00022989"/>
    </source>
</evidence>
<comment type="similarity">
    <text evidence="6">Belongs to the TVP38/TMEM64 family.</text>
</comment>
<feature type="transmembrane region" description="Helical" evidence="6">
    <location>
        <begin position="118"/>
        <end position="141"/>
    </location>
</feature>